<proteinExistence type="inferred from homology"/>
<feature type="region of interest" description="Disordered" evidence="7">
    <location>
        <begin position="1"/>
        <end position="88"/>
    </location>
</feature>
<evidence type="ECO:0000256" key="5">
    <source>
        <dbReference type="ARBA" id="ARBA00023306"/>
    </source>
</evidence>
<accession>A0ABP1PK95</accession>
<sequence>MSYSDDERNSVRSSSPAPAGLFSDSEHSGDENNEDDRRSRRSGGSPTRDRNTDEEEEEERKEQEAKRKKEEEKRKKQKAKGPVKRTQIHEEMLIGRKGLSTIPEIFSDFQFGGKGREREDLGKILSKLEHWVHLLHPKQQFDQSLERMEFLGLKRKVVKTHIKKIRMGMLNEEIITTDDIVNDQNEDADLEFPTIEGNEMDQDEMRRVMNFQEAGNSGVVAAQSSGVRNDDDGFPDDEDILAAMNEGFVPVTTAGQAKASLQQEEDDSDMDMDVGMGDETVDAFSKDMELALKRAEMAETQMESVKEISSSNSTIDSSVVANAIARAFESSSTAEGMSGPEVLSVPDSECISASDTTAASLADVDTLTLGTLPVVGSSPSQTSPELLDETLVVQSIDKQVSTQSEDHGISLDDLEDADEDEDMG</sequence>
<evidence type="ECO:0000256" key="6">
    <source>
        <dbReference type="RuleBase" id="RU366049"/>
    </source>
</evidence>
<comment type="similarity">
    <text evidence="2 6">Belongs to the CSM3 family.</text>
</comment>
<gene>
    <name evidence="9" type="ORF">ODALV1_LOCUS765</name>
</gene>
<feature type="compositionally biased region" description="Basic and acidic residues" evidence="7">
    <location>
        <begin position="24"/>
        <end position="38"/>
    </location>
</feature>
<comment type="caution">
    <text evidence="9">The sequence shown here is derived from an EMBL/GenBank/DDBJ whole genome shotgun (WGS) entry which is preliminary data.</text>
</comment>
<evidence type="ECO:0000313" key="10">
    <source>
        <dbReference type="Proteomes" id="UP001642540"/>
    </source>
</evidence>
<name>A0ABP1PK95_9HEXA</name>
<evidence type="ECO:0000256" key="3">
    <source>
        <dbReference type="ARBA" id="ARBA00022763"/>
    </source>
</evidence>
<feature type="compositionally biased region" description="Basic and acidic residues" evidence="7">
    <location>
        <begin position="60"/>
        <end position="74"/>
    </location>
</feature>
<comment type="subcellular location">
    <subcellularLocation>
        <location evidence="1 6">Nucleus</location>
    </subcellularLocation>
</comment>
<dbReference type="EMBL" id="CAXLJM020000004">
    <property type="protein sequence ID" value="CAL8069427.1"/>
    <property type="molecule type" value="Genomic_DNA"/>
</dbReference>
<evidence type="ECO:0000259" key="8">
    <source>
        <dbReference type="Pfam" id="PF07962"/>
    </source>
</evidence>
<feature type="domain" description="Chromosome segregation in meiosis protein 3" evidence="8">
    <location>
        <begin position="88"/>
        <end position="169"/>
    </location>
</feature>
<feature type="compositionally biased region" description="Acidic residues" evidence="7">
    <location>
        <begin position="412"/>
        <end position="424"/>
    </location>
</feature>
<dbReference type="InterPro" id="IPR012923">
    <property type="entry name" value="Csm3"/>
</dbReference>
<evidence type="ECO:0000256" key="1">
    <source>
        <dbReference type="ARBA" id="ARBA00004123"/>
    </source>
</evidence>
<reference evidence="9 10" key="1">
    <citation type="submission" date="2024-08" db="EMBL/GenBank/DDBJ databases">
        <authorList>
            <person name="Cucini C."/>
            <person name="Frati F."/>
        </authorList>
    </citation>
    <scope>NUCLEOTIDE SEQUENCE [LARGE SCALE GENOMIC DNA]</scope>
</reference>
<organism evidence="9 10">
    <name type="scientific">Orchesella dallaii</name>
    <dbReference type="NCBI Taxonomy" id="48710"/>
    <lineage>
        <taxon>Eukaryota</taxon>
        <taxon>Metazoa</taxon>
        <taxon>Ecdysozoa</taxon>
        <taxon>Arthropoda</taxon>
        <taxon>Hexapoda</taxon>
        <taxon>Collembola</taxon>
        <taxon>Entomobryomorpha</taxon>
        <taxon>Entomobryoidea</taxon>
        <taxon>Orchesellidae</taxon>
        <taxon>Orchesellinae</taxon>
        <taxon>Orchesella</taxon>
    </lineage>
</organism>
<keyword evidence="4 6" id="KW-0539">Nucleus</keyword>
<dbReference type="InterPro" id="IPR040038">
    <property type="entry name" value="TIPIN/Csm3/Swi3"/>
</dbReference>
<keyword evidence="3 6" id="KW-0227">DNA damage</keyword>
<dbReference type="Pfam" id="PF07962">
    <property type="entry name" value="Swi3"/>
    <property type="match status" value="1"/>
</dbReference>
<comment type="function">
    <text evidence="6">Plays an important role in the control of DNA replication and the maintenance of replication fork stability.</text>
</comment>
<keyword evidence="5 6" id="KW-0131">Cell cycle</keyword>
<dbReference type="PANTHER" id="PTHR13220">
    <property type="entry name" value="TIMELESS INTERACTING-RELATED"/>
    <property type="match status" value="1"/>
</dbReference>
<evidence type="ECO:0000313" key="9">
    <source>
        <dbReference type="EMBL" id="CAL8069427.1"/>
    </source>
</evidence>
<feature type="compositionally biased region" description="Basic and acidic residues" evidence="7">
    <location>
        <begin position="1"/>
        <end position="10"/>
    </location>
</feature>
<dbReference type="Proteomes" id="UP001642540">
    <property type="component" value="Unassembled WGS sequence"/>
</dbReference>
<evidence type="ECO:0000256" key="7">
    <source>
        <dbReference type="SAM" id="MobiDB-lite"/>
    </source>
</evidence>
<dbReference type="PANTHER" id="PTHR13220:SF11">
    <property type="entry name" value="TIMELESS-INTERACTING PROTEIN"/>
    <property type="match status" value="1"/>
</dbReference>
<feature type="region of interest" description="Disordered" evidence="7">
    <location>
        <begin position="397"/>
        <end position="424"/>
    </location>
</feature>
<evidence type="ECO:0000256" key="4">
    <source>
        <dbReference type="ARBA" id="ARBA00023242"/>
    </source>
</evidence>
<keyword evidence="10" id="KW-1185">Reference proteome</keyword>
<evidence type="ECO:0000256" key="2">
    <source>
        <dbReference type="ARBA" id="ARBA00006075"/>
    </source>
</evidence>
<protein>
    <recommendedName>
        <fullName evidence="6">TIMELESS-interacting protein</fullName>
    </recommendedName>
</protein>